<accession>A0AAX6MC68</accession>
<feature type="region of interest" description="Disordered" evidence="10">
    <location>
        <begin position="1580"/>
        <end position="1633"/>
    </location>
</feature>
<dbReference type="SMART" id="SM00487">
    <property type="entry name" value="DEXDc"/>
    <property type="match status" value="1"/>
</dbReference>
<keyword evidence="5" id="KW-0347">Helicase</keyword>
<dbReference type="PROSITE" id="PS51192">
    <property type="entry name" value="HELICASE_ATP_BIND_1"/>
    <property type="match status" value="1"/>
</dbReference>
<evidence type="ECO:0000259" key="11">
    <source>
        <dbReference type="PROSITE" id="PS51192"/>
    </source>
</evidence>
<dbReference type="GO" id="GO:0004386">
    <property type="term" value="F:helicase activity"/>
    <property type="evidence" value="ECO:0007669"/>
    <property type="project" value="UniProtKB-KW"/>
</dbReference>
<dbReference type="CDD" id="cd18793">
    <property type="entry name" value="SF2_C_SNF"/>
    <property type="match status" value="1"/>
</dbReference>
<feature type="domain" description="Helicase ATP-binding" evidence="11">
    <location>
        <begin position="759"/>
        <end position="947"/>
    </location>
</feature>
<dbReference type="Pfam" id="PF00176">
    <property type="entry name" value="SNF2-rel_dom"/>
    <property type="match status" value="1"/>
</dbReference>
<dbReference type="InterPro" id="IPR013761">
    <property type="entry name" value="SAM/pointed_sf"/>
</dbReference>
<dbReference type="InterPro" id="IPR014001">
    <property type="entry name" value="Helicase_ATP-bd"/>
</dbReference>
<dbReference type="Gene3D" id="1.10.150.50">
    <property type="entry name" value="Transcription Factor, Ets-1"/>
    <property type="match status" value="1"/>
</dbReference>
<dbReference type="PANTHER" id="PTHR45797">
    <property type="entry name" value="RAD54-LIKE"/>
    <property type="match status" value="1"/>
</dbReference>
<keyword evidence="14" id="KW-1185">Reference proteome</keyword>
<dbReference type="InterPro" id="IPR044574">
    <property type="entry name" value="ARIP4-like"/>
</dbReference>
<reference evidence="13 14" key="1">
    <citation type="journal article" date="2024" name="Front Chem Biol">
        <title>Unveiling the potential of Daldinia eschscholtzii MFLUCC 19-0629 through bioactivity and bioinformatics studies for enhanced sustainable agriculture production.</title>
        <authorList>
            <person name="Brooks S."/>
            <person name="Weaver J.A."/>
            <person name="Klomchit A."/>
            <person name="Alharthi S.A."/>
            <person name="Onlamun T."/>
            <person name="Nurani R."/>
            <person name="Vong T.K."/>
            <person name="Alberti F."/>
            <person name="Greco C."/>
        </authorList>
    </citation>
    <scope>NUCLEOTIDE SEQUENCE [LARGE SCALE GENOMIC DNA]</scope>
    <source>
        <strain evidence="13">MFLUCC 19-0629</strain>
    </source>
</reference>
<sequence>MDDDPWDWDVDKVVRELCSADRSWKPPTSAPVKFLPPEQLEPLLREHEVDGHTLLTYNRADICRDLHIKITKHKSIFDHIIASFQSRSKQYRLYRKRRYSEFAAESDEDETREDDNKGASPTKPTFSTQEAPSSDTPATKKRKVAPILVSTEIDVNVTRNIPTEADVIIASRSRSLIHRKSDDMVDSTWAYLGKDAVTRVDIVELVDTTQPLSNETLEQDQQLTFIRGGRLPHGRQLQINQLLKRRMLRNRKPRVPYATKLDMVPGANNPDHDEVLPLYGDSDEEYDSETWAEIETEKLKKADRHGLSSGEVQAVIDHAIQQFISDWRERKASKLLYKSNQVWLNARRVGLKMSIDKHRGNLEACESRIAKYCKEITLQHWRNTAQLKMNTLILQQSVEDREYSSWILGVIAAPTEPEKCPAPPRTSVKPRQQPKPVSTDSEDEEILTSESEDELDEFIIDDSLPRGASLNDSPMTIAEDDLFPVRREEQRHRESSQDEVPLDTKRTETIDLTQSQVNIGPQTPTKSKKHYVIDLTTPVKHSPAPKGSPSTRLVKKPGKLGRLHNEQSSLEMSIDDLDPTEQMIALELAKQHEGYLSYIFSATMGKQSDEVWVDFLSRELEERGIPKSPYDTPEKKNAFAAFTMLRLFEIFKDHVFYSIGQYKKLSHDEVLKKVEDAGTETGLLKKKTARAAEQERRREVLRAKFMELEAQGVVDLDQANMIINESKEDDQGFIYIHPEIAPRIKEHQVGGVRFMWNQIVDSRAKQGCLLAHTMGLGKTMQIITLLVAIAQAAGSKDKTISSQIPKRLKESKTLVLCPPSLVDNWMDELLYWAPEGHGLGDFFKVDQSTSTSQRDANIDSWDERGGILIIGYSLFKDYVNQDDFREILCDGPNIVVADEAHMMKNPKAQTHTAAANFRTLSRIALTGSPLANKVEEYHAMVNWIAPNYLSDISEFKKVYANPIKEGLKTDSTTSQRRMALKMLRVLKEEVAPKVQRITIAALKHDIPTKFEFLLTVPLTNVQREAYETFIRYQLDHPGASSLASVDTLSILCAHPSILMKKLQNRDPNSTKSTTRLETLPDELVSSMIGLLNKTKDLAAYALSWKILILLSILDECKRIGDKVLIFSQSIPTLNYIEAVLNLKKFSLKRVDGSTKTDERQSIVKEFNKGQIDVFLISTKAGGVGLNMTKANRVIIFDVKFNPQNEQQAVGRAYRIGQQKPVYVYRLICGGTAEEKTMNMAIWKMQLASRVVDKKNPIPKAQGFGHTFEMPTEPEQQNIDIHIGKDIVLDKVIEAHRRGIRVITMMDTFEEEELEDAVLTAEDRAEAARLIAQNEARRSGITAPTLNTVNQSEHLNGNSGASVQTPIQGGKAQNDQGLHGPPDKKPNTLQAETPLQNNPVSDQQDQLHPIQGASTHIRKPPPGNQFTNWENQSAFKGELTRAFVMSNTPQDQEQRRRAAHAVTTAIWDRQHPPEQHGQVTWEIMAAASSPRFVEAICLNLVSASELADMEPSNIAAKRQSWDKLTEAEWKSQIDAASGKSEADPEHLQYALRQMSATPKGESSGRRKPLRLDDQAALETVIENRKAKQSSHGNPRLPNWAIDAVTRHGRLSSPLTHPSTGTSPSTHLSPKTPFK</sequence>
<dbReference type="GO" id="GO:0005524">
    <property type="term" value="F:ATP binding"/>
    <property type="evidence" value="ECO:0007669"/>
    <property type="project" value="UniProtKB-KW"/>
</dbReference>
<feature type="compositionally biased region" description="Low complexity" evidence="10">
    <location>
        <begin position="1609"/>
        <end position="1633"/>
    </location>
</feature>
<dbReference type="InterPro" id="IPR038718">
    <property type="entry name" value="SNF2-like_sf"/>
</dbReference>
<dbReference type="InterPro" id="IPR056026">
    <property type="entry name" value="DUF7607"/>
</dbReference>
<dbReference type="PROSITE" id="PS51194">
    <property type="entry name" value="HELICASE_CTER"/>
    <property type="match status" value="1"/>
</dbReference>
<keyword evidence="7" id="KW-0238">DNA-binding</keyword>
<evidence type="ECO:0000259" key="12">
    <source>
        <dbReference type="PROSITE" id="PS51194"/>
    </source>
</evidence>
<feature type="compositionally biased region" description="Polar residues" evidence="10">
    <location>
        <begin position="1341"/>
        <end position="1375"/>
    </location>
</feature>
<feature type="compositionally biased region" description="Acidic residues" evidence="10">
    <location>
        <begin position="104"/>
        <end position="113"/>
    </location>
</feature>
<feature type="region of interest" description="Disordered" evidence="10">
    <location>
        <begin position="104"/>
        <end position="142"/>
    </location>
</feature>
<keyword evidence="6" id="KW-0067">ATP-binding</keyword>
<gene>
    <name evidence="13" type="ORF">Daesc_008339</name>
</gene>
<dbReference type="GO" id="GO:0005634">
    <property type="term" value="C:nucleus"/>
    <property type="evidence" value="ECO:0007669"/>
    <property type="project" value="UniProtKB-SubCell"/>
</dbReference>
<keyword evidence="9" id="KW-0175">Coiled coil</keyword>
<comment type="caution">
    <text evidence="13">The sequence shown here is derived from an EMBL/GenBank/DDBJ whole genome shotgun (WGS) entry which is preliminary data.</text>
</comment>
<feature type="compositionally biased region" description="Basic and acidic residues" evidence="10">
    <location>
        <begin position="483"/>
        <end position="502"/>
    </location>
</feature>
<evidence type="ECO:0000313" key="13">
    <source>
        <dbReference type="EMBL" id="KAK6950016.1"/>
    </source>
</evidence>
<dbReference type="Pfam" id="PF00271">
    <property type="entry name" value="Helicase_C"/>
    <property type="match status" value="1"/>
</dbReference>
<dbReference type="SUPFAM" id="SSF52540">
    <property type="entry name" value="P-loop containing nucleoside triphosphate hydrolases"/>
    <property type="match status" value="2"/>
</dbReference>
<keyword evidence="4" id="KW-0378">Hydrolase</keyword>
<feature type="coiled-coil region" evidence="9">
    <location>
        <begin position="684"/>
        <end position="711"/>
    </location>
</feature>
<name>A0AAX6MC68_9PEZI</name>
<evidence type="ECO:0000256" key="8">
    <source>
        <dbReference type="ARBA" id="ARBA00023242"/>
    </source>
</evidence>
<dbReference type="InterPro" id="IPR000330">
    <property type="entry name" value="SNF2_N"/>
</dbReference>
<comment type="similarity">
    <text evidence="2">Belongs to the SNF2/RAD54 helicase family.</text>
</comment>
<dbReference type="Pfam" id="PF24580">
    <property type="entry name" value="DUF7607"/>
    <property type="match status" value="1"/>
</dbReference>
<dbReference type="GO" id="GO:0016887">
    <property type="term" value="F:ATP hydrolysis activity"/>
    <property type="evidence" value="ECO:0007669"/>
    <property type="project" value="InterPro"/>
</dbReference>
<feature type="compositionally biased region" description="Polar residues" evidence="10">
    <location>
        <begin position="122"/>
        <end position="137"/>
    </location>
</feature>
<evidence type="ECO:0000256" key="7">
    <source>
        <dbReference type="ARBA" id="ARBA00023125"/>
    </source>
</evidence>
<evidence type="ECO:0000256" key="5">
    <source>
        <dbReference type="ARBA" id="ARBA00022806"/>
    </source>
</evidence>
<dbReference type="Gene3D" id="3.40.50.10810">
    <property type="entry name" value="Tandem AAA-ATPase domain"/>
    <property type="match status" value="1"/>
</dbReference>
<evidence type="ECO:0000256" key="3">
    <source>
        <dbReference type="ARBA" id="ARBA00022741"/>
    </source>
</evidence>
<dbReference type="InterPro" id="IPR049730">
    <property type="entry name" value="SNF2/RAD54-like_C"/>
</dbReference>
<feature type="region of interest" description="Disordered" evidence="10">
    <location>
        <begin position="1341"/>
        <end position="1405"/>
    </location>
</feature>
<evidence type="ECO:0000313" key="14">
    <source>
        <dbReference type="Proteomes" id="UP001369815"/>
    </source>
</evidence>
<comment type="subcellular location">
    <subcellularLocation>
        <location evidence="1">Nucleus</location>
    </subcellularLocation>
</comment>
<dbReference type="Gene3D" id="3.40.50.300">
    <property type="entry name" value="P-loop containing nucleotide triphosphate hydrolases"/>
    <property type="match status" value="1"/>
</dbReference>
<keyword evidence="8" id="KW-0539">Nucleus</keyword>
<evidence type="ECO:0000256" key="10">
    <source>
        <dbReference type="SAM" id="MobiDB-lite"/>
    </source>
</evidence>
<evidence type="ECO:0000256" key="1">
    <source>
        <dbReference type="ARBA" id="ARBA00004123"/>
    </source>
</evidence>
<dbReference type="PANTHER" id="PTHR45797:SF1">
    <property type="entry name" value="HELICASE ARIP4"/>
    <property type="match status" value="1"/>
</dbReference>
<evidence type="ECO:0000256" key="4">
    <source>
        <dbReference type="ARBA" id="ARBA00022801"/>
    </source>
</evidence>
<dbReference type="EMBL" id="JBANMG010000008">
    <property type="protein sequence ID" value="KAK6950016.1"/>
    <property type="molecule type" value="Genomic_DNA"/>
</dbReference>
<evidence type="ECO:0000256" key="9">
    <source>
        <dbReference type="SAM" id="Coils"/>
    </source>
</evidence>
<keyword evidence="3" id="KW-0547">Nucleotide-binding</keyword>
<dbReference type="GO" id="GO:0003677">
    <property type="term" value="F:DNA binding"/>
    <property type="evidence" value="ECO:0007669"/>
    <property type="project" value="UniProtKB-KW"/>
</dbReference>
<evidence type="ECO:0000256" key="2">
    <source>
        <dbReference type="ARBA" id="ARBA00007025"/>
    </source>
</evidence>
<feature type="domain" description="Helicase C-terminal" evidence="12">
    <location>
        <begin position="1111"/>
        <end position="1257"/>
    </location>
</feature>
<dbReference type="Proteomes" id="UP001369815">
    <property type="component" value="Unassembled WGS sequence"/>
</dbReference>
<protein>
    <submittedName>
        <fullName evidence="13">Uncharacterized protein</fullName>
    </submittedName>
</protein>
<feature type="compositionally biased region" description="Polar residues" evidence="10">
    <location>
        <begin position="1386"/>
        <end position="1405"/>
    </location>
</feature>
<feature type="compositionally biased region" description="Acidic residues" evidence="10">
    <location>
        <begin position="440"/>
        <end position="460"/>
    </location>
</feature>
<dbReference type="CDD" id="cd18007">
    <property type="entry name" value="DEXHc_ATRX-like"/>
    <property type="match status" value="1"/>
</dbReference>
<organism evidence="13 14">
    <name type="scientific">Daldinia eschscholtzii</name>
    <dbReference type="NCBI Taxonomy" id="292717"/>
    <lineage>
        <taxon>Eukaryota</taxon>
        <taxon>Fungi</taxon>
        <taxon>Dikarya</taxon>
        <taxon>Ascomycota</taxon>
        <taxon>Pezizomycotina</taxon>
        <taxon>Sordariomycetes</taxon>
        <taxon>Xylariomycetidae</taxon>
        <taxon>Xylariales</taxon>
        <taxon>Hypoxylaceae</taxon>
        <taxon>Daldinia</taxon>
    </lineage>
</organism>
<dbReference type="InterPro" id="IPR001650">
    <property type="entry name" value="Helicase_C-like"/>
</dbReference>
<evidence type="ECO:0000256" key="6">
    <source>
        <dbReference type="ARBA" id="ARBA00022840"/>
    </source>
</evidence>
<dbReference type="InterPro" id="IPR027417">
    <property type="entry name" value="P-loop_NTPase"/>
</dbReference>
<proteinExistence type="inferred from homology"/>
<dbReference type="SMART" id="SM00490">
    <property type="entry name" value="HELICc"/>
    <property type="match status" value="1"/>
</dbReference>
<feature type="region of interest" description="Disordered" evidence="10">
    <location>
        <begin position="415"/>
        <end position="502"/>
    </location>
</feature>